<name>A0AAW1I6L6_SAPOF</name>
<accession>A0AAW1I6L6</accession>
<gene>
    <name evidence="1" type="ORF">RND81_10G239400</name>
</gene>
<keyword evidence="2" id="KW-1185">Reference proteome</keyword>
<reference evidence="1" key="1">
    <citation type="submission" date="2024-03" db="EMBL/GenBank/DDBJ databases">
        <title>WGS assembly of Saponaria officinalis var. Norfolk2.</title>
        <authorList>
            <person name="Jenkins J."/>
            <person name="Shu S."/>
            <person name="Grimwood J."/>
            <person name="Barry K."/>
            <person name="Goodstein D."/>
            <person name="Schmutz J."/>
            <person name="Leebens-Mack J."/>
            <person name="Osbourn A."/>
        </authorList>
    </citation>
    <scope>NUCLEOTIDE SEQUENCE [LARGE SCALE GENOMIC DNA]</scope>
    <source>
        <strain evidence="1">JIC</strain>
    </source>
</reference>
<evidence type="ECO:0000313" key="2">
    <source>
        <dbReference type="Proteomes" id="UP001443914"/>
    </source>
</evidence>
<dbReference type="AlphaFoldDB" id="A0AAW1I6L6"/>
<dbReference type="Proteomes" id="UP001443914">
    <property type="component" value="Unassembled WGS sequence"/>
</dbReference>
<sequence length="224" mass="25614">MKKGRKRERESETTMAKVERRIVLDYRKAYDSMYPPARKISYTKKKHLDKIEDRLLRNEDYKQQSVEFANAALRRINHGQATKFRLLKPGLVEGALISRGAIFHTNFKVKWGDDSDGPVYLLFAQIRLIGDGPTDLTMFADCCDNLGLFDKLPEEVDVGGCQYCSTLYHPVGGCRKLLRGCVNDDIAWLHRKIIRGHLRPSWYKYVERLGHSGSCSGSCGKQDV</sequence>
<proteinExistence type="predicted"/>
<protein>
    <submittedName>
        <fullName evidence="1">Uncharacterized protein</fullName>
    </submittedName>
</protein>
<evidence type="ECO:0000313" key="1">
    <source>
        <dbReference type="EMBL" id="KAK9684879.1"/>
    </source>
</evidence>
<dbReference type="EMBL" id="JBDFQZ010000010">
    <property type="protein sequence ID" value="KAK9684879.1"/>
    <property type="molecule type" value="Genomic_DNA"/>
</dbReference>
<organism evidence="1 2">
    <name type="scientific">Saponaria officinalis</name>
    <name type="common">Common soapwort</name>
    <name type="synonym">Lychnis saponaria</name>
    <dbReference type="NCBI Taxonomy" id="3572"/>
    <lineage>
        <taxon>Eukaryota</taxon>
        <taxon>Viridiplantae</taxon>
        <taxon>Streptophyta</taxon>
        <taxon>Embryophyta</taxon>
        <taxon>Tracheophyta</taxon>
        <taxon>Spermatophyta</taxon>
        <taxon>Magnoliopsida</taxon>
        <taxon>eudicotyledons</taxon>
        <taxon>Gunneridae</taxon>
        <taxon>Pentapetalae</taxon>
        <taxon>Caryophyllales</taxon>
        <taxon>Caryophyllaceae</taxon>
        <taxon>Caryophylleae</taxon>
        <taxon>Saponaria</taxon>
    </lineage>
</organism>
<comment type="caution">
    <text evidence="1">The sequence shown here is derived from an EMBL/GenBank/DDBJ whole genome shotgun (WGS) entry which is preliminary data.</text>
</comment>